<feature type="region of interest" description="Disordered" evidence="1">
    <location>
        <begin position="1"/>
        <end position="40"/>
    </location>
</feature>
<reference evidence="2 3" key="1">
    <citation type="journal article" date="2019" name="Nat. Ecol. Evol.">
        <title>Megaphylogeny resolves global patterns of mushroom evolution.</title>
        <authorList>
            <person name="Varga T."/>
            <person name="Krizsan K."/>
            <person name="Foldi C."/>
            <person name="Dima B."/>
            <person name="Sanchez-Garcia M."/>
            <person name="Sanchez-Ramirez S."/>
            <person name="Szollosi G.J."/>
            <person name="Szarkandi J.G."/>
            <person name="Papp V."/>
            <person name="Albert L."/>
            <person name="Andreopoulos W."/>
            <person name="Angelini C."/>
            <person name="Antonin V."/>
            <person name="Barry K.W."/>
            <person name="Bougher N.L."/>
            <person name="Buchanan P."/>
            <person name="Buyck B."/>
            <person name="Bense V."/>
            <person name="Catcheside P."/>
            <person name="Chovatia M."/>
            <person name="Cooper J."/>
            <person name="Damon W."/>
            <person name="Desjardin D."/>
            <person name="Finy P."/>
            <person name="Geml J."/>
            <person name="Haridas S."/>
            <person name="Hughes K."/>
            <person name="Justo A."/>
            <person name="Karasinski D."/>
            <person name="Kautmanova I."/>
            <person name="Kiss B."/>
            <person name="Kocsube S."/>
            <person name="Kotiranta H."/>
            <person name="LaButti K.M."/>
            <person name="Lechner B.E."/>
            <person name="Liimatainen K."/>
            <person name="Lipzen A."/>
            <person name="Lukacs Z."/>
            <person name="Mihaltcheva S."/>
            <person name="Morgado L.N."/>
            <person name="Niskanen T."/>
            <person name="Noordeloos M.E."/>
            <person name="Ohm R.A."/>
            <person name="Ortiz-Santana B."/>
            <person name="Ovrebo C."/>
            <person name="Racz N."/>
            <person name="Riley R."/>
            <person name="Savchenko A."/>
            <person name="Shiryaev A."/>
            <person name="Soop K."/>
            <person name="Spirin V."/>
            <person name="Szebenyi C."/>
            <person name="Tomsovsky M."/>
            <person name="Tulloss R.E."/>
            <person name="Uehling J."/>
            <person name="Grigoriev I.V."/>
            <person name="Vagvolgyi C."/>
            <person name="Papp T."/>
            <person name="Martin F.M."/>
            <person name="Miettinen O."/>
            <person name="Hibbett D.S."/>
            <person name="Nagy L.G."/>
        </authorList>
    </citation>
    <scope>NUCLEOTIDE SEQUENCE [LARGE SCALE GENOMIC DNA]</scope>
    <source>
        <strain evidence="2 3">HHB13444</strain>
    </source>
</reference>
<name>A0A5C3PC35_9APHY</name>
<dbReference type="InParanoid" id="A0A5C3PC35"/>
<evidence type="ECO:0000313" key="2">
    <source>
        <dbReference type="EMBL" id="TFK86168.1"/>
    </source>
</evidence>
<dbReference type="AlphaFoldDB" id="A0A5C3PC35"/>
<dbReference type="STRING" id="1314778.A0A5C3PC35"/>
<dbReference type="EMBL" id="ML211212">
    <property type="protein sequence ID" value="TFK86168.1"/>
    <property type="molecule type" value="Genomic_DNA"/>
</dbReference>
<feature type="compositionally biased region" description="Basic and acidic residues" evidence="1">
    <location>
        <begin position="8"/>
        <end position="40"/>
    </location>
</feature>
<proteinExistence type="predicted"/>
<evidence type="ECO:0000256" key="1">
    <source>
        <dbReference type="SAM" id="MobiDB-lite"/>
    </source>
</evidence>
<sequence length="209" mass="24502">MQRTWTAEARDDWMNRRAARREQANRPDSDPRVLREESLERERTEIHETLEDLTRKSAWELQKRPTRTYPAPFAGKMFLPLRYQDDDRKQSIKFAEGDDLNFLVYRLYDAKPDSDFQGTNYVTEDGITSKRHEYLGPTPHVAGYQLDDASKTARIEWWDPYTSLRWVGGSVWKIELYFDEVVGGWVSRPRGDFDEATDTQLYLASGKGP</sequence>
<accession>A0A5C3PC35</accession>
<evidence type="ECO:0000313" key="3">
    <source>
        <dbReference type="Proteomes" id="UP000308197"/>
    </source>
</evidence>
<gene>
    <name evidence="2" type="ORF">K466DRAFT_587438</name>
</gene>
<organism evidence="2 3">
    <name type="scientific">Polyporus arcularius HHB13444</name>
    <dbReference type="NCBI Taxonomy" id="1314778"/>
    <lineage>
        <taxon>Eukaryota</taxon>
        <taxon>Fungi</taxon>
        <taxon>Dikarya</taxon>
        <taxon>Basidiomycota</taxon>
        <taxon>Agaricomycotina</taxon>
        <taxon>Agaricomycetes</taxon>
        <taxon>Polyporales</taxon>
        <taxon>Polyporaceae</taxon>
        <taxon>Polyporus</taxon>
    </lineage>
</organism>
<dbReference type="Proteomes" id="UP000308197">
    <property type="component" value="Unassembled WGS sequence"/>
</dbReference>
<protein>
    <submittedName>
        <fullName evidence="2">Uncharacterized protein</fullName>
    </submittedName>
</protein>
<keyword evidence="3" id="KW-1185">Reference proteome</keyword>